<proteinExistence type="predicted"/>
<gene>
    <name evidence="1" type="ORF">GCM10009765_36470</name>
</gene>
<evidence type="ECO:0000313" key="2">
    <source>
        <dbReference type="Proteomes" id="UP001500618"/>
    </source>
</evidence>
<dbReference type="Proteomes" id="UP001500618">
    <property type="component" value="Unassembled WGS sequence"/>
</dbReference>
<organism evidence="1 2">
    <name type="scientific">Fodinicola feengrottensis</name>
    <dbReference type="NCBI Taxonomy" id="435914"/>
    <lineage>
        <taxon>Bacteria</taxon>
        <taxon>Bacillati</taxon>
        <taxon>Actinomycetota</taxon>
        <taxon>Actinomycetes</taxon>
        <taxon>Mycobacteriales</taxon>
        <taxon>Fodinicola</taxon>
    </lineage>
</organism>
<reference evidence="1 2" key="1">
    <citation type="journal article" date="2019" name="Int. J. Syst. Evol. Microbiol.">
        <title>The Global Catalogue of Microorganisms (GCM) 10K type strain sequencing project: providing services to taxonomists for standard genome sequencing and annotation.</title>
        <authorList>
            <consortium name="The Broad Institute Genomics Platform"/>
            <consortium name="The Broad Institute Genome Sequencing Center for Infectious Disease"/>
            <person name="Wu L."/>
            <person name="Ma J."/>
        </authorList>
    </citation>
    <scope>NUCLEOTIDE SEQUENCE [LARGE SCALE GENOMIC DNA]</scope>
    <source>
        <strain evidence="1 2">JCM 14718</strain>
    </source>
</reference>
<comment type="caution">
    <text evidence="1">The sequence shown here is derived from an EMBL/GenBank/DDBJ whole genome shotgun (WGS) entry which is preliminary data.</text>
</comment>
<dbReference type="EMBL" id="BAAANY010000011">
    <property type="protein sequence ID" value="GAA1683833.1"/>
    <property type="molecule type" value="Genomic_DNA"/>
</dbReference>
<evidence type="ECO:0008006" key="3">
    <source>
        <dbReference type="Google" id="ProtNLM"/>
    </source>
</evidence>
<sequence length="390" mass="39485">MAARVAVTLPGAGAVGQPIQPSGIRLSLTVPAATGIASGSTASAQLTVVPAIAGIGARTTWTFPATPTTTAVPPATGESAPPSGDIGWEANGKAQPVTSAVPGRLSFVATQLTLTFSSAGAKDTQVMCTTTDDSGTQLASLPVAATQNSAGSGISRLPGGPLKVGAAGTHKSAAGRLDDEPNSTPASAYLVGYSDVQKLNGAALVGPGLIDLKIFDATFDPVTGDVDVVANGQLTLPPAKSTFLTFGFMPTAATMQLTQVGIMVIKTHSAAQPDGTYITTTVSTVQMSLRIYEVKVNGTSLDVGPNCHTFENLFLTLNAEGDYAADTGGTFAGTVTIPRFADCGVGEDLDGLFTASISGPGNFMRMTQGPGCFPVPVPYQCPPVIPEPKR</sequence>
<protein>
    <recommendedName>
        <fullName evidence="3">Ig-like domain-containing protein</fullName>
    </recommendedName>
</protein>
<accession>A0ABN2H8W4</accession>
<keyword evidence="2" id="KW-1185">Reference proteome</keyword>
<evidence type="ECO:0000313" key="1">
    <source>
        <dbReference type="EMBL" id="GAA1683833.1"/>
    </source>
</evidence>
<name>A0ABN2H8W4_9ACTN</name>